<evidence type="ECO:0000313" key="10">
    <source>
        <dbReference type="EMBL" id="EMF10952.1"/>
    </source>
</evidence>
<dbReference type="PANTHER" id="PTHR33577">
    <property type="entry name" value="STERIGMATOCYSTIN BIOSYNTHESIS PEROXIDASE STCC-RELATED"/>
    <property type="match status" value="1"/>
</dbReference>
<keyword evidence="2 10" id="KW-0575">Peroxidase</keyword>
<dbReference type="EMBL" id="KB456267">
    <property type="protein sequence ID" value="EMF10952.1"/>
    <property type="molecule type" value="Genomic_DNA"/>
</dbReference>
<feature type="signal peptide" evidence="8">
    <location>
        <begin position="1"/>
        <end position="18"/>
    </location>
</feature>
<keyword evidence="4" id="KW-0479">Metal-binding</keyword>
<evidence type="ECO:0000256" key="6">
    <source>
        <dbReference type="ARBA" id="ARBA00023004"/>
    </source>
</evidence>
<dbReference type="InterPro" id="IPR036851">
    <property type="entry name" value="Chloroperoxidase-like_sf"/>
</dbReference>
<dbReference type="GeneID" id="27898650"/>
<feature type="chain" id="PRO_5004109559" evidence="8">
    <location>
        <begin position="19"/>
        <end position="431"/>
    </location>
</feature>
<comment type="cofactor">
    <cofactor evidence="1">
        <name>heme b</name>
        <dbReference type="ChEBI" id="CHEBI:60344"/>
    </cofactor>
</comment>
<dbReference type="RefSeq" id="XP_016759073.1">
    <property type="nucleotide sequence ID" value="XM_016901513.1"/>
</dbReference>
<evidence type="ECO:0000259" key="9">
    <source>
        <dbReference type="PROSITE" id="PS51405"/>
    </source>
</evidence>
<dbReference type="PROSITE" id="PS51405">
    <property type="entry name" value="HEME_HALOPEROXIDASE"/>
    <property type="match status" value="1"/>
</dbReference>
<sequence length="431" mass="45866">MKFTSTSALVSALPLAAAFPAHMLEAIKNDPNVEARAADVMALAKRQAGADAATAIFEAIPTFDAAKQLIDVGPGSGHEWQAPGPNDLRGVCPGLNAFANHGFLPRSGYATIQQFIDVTTSVVGMGEDLAGFLAILGALIDSGDLQAWSIGGTPPPGVGGPLAQGGNGLIGSHNKYENDVSPTRPDLYQAGNNYITQASQFQELINVSPGGVVTLDSLTTHRSNRFDSSIANNPYFFNAPFPGLLVQSAAFTFIYRFMANHSAEDPIGTLSYSTIKSWFAISGEDGNYSATQGHERIPDNWYRRSLTSTYTIPYFLGDTVVAAGLHAKFLNVGGNLDGQTNNFAGVNVSDLTGGVFNSADLLRGNNLGCFAYQTVAQVKTDFLLDDVLNQVQSAVGSVVEQLGCPQLRRLDEEQLERFPGYQKAPSFGKMI</sequence>
<evidence type="ECO:0000256" key="1">
    <source>
        <dbReference type="ARBA" id="ARBA00001970"/>
    </source>
</evidence>
<dbReference type="HOGENOM" id="CLU_029871_3_2_1"/>
<evidence type="ECO:0000256" key="8">
    <source>
        <dbReference type="SAM" id="SignalP"/>
    </source>
</evidence>
<dbReference type="GO" id="GO:0046872">
    <property type="term" value="F:metal ion binding"/>
    <property type="evidence" value="ECO:0007669"/>
    <property type="project" value="UniProtKB-KW"/>
</dbReference>
<evidence type="ECO:0000256" key="5">
    <source>
        <dbReference type="ARBA" id="ARBA00023002"/>
    </source>
</evidence>
<accession>N1QGI1</accession>
<dbReference type="AlphaFoldDB" id="N1QGI1"/>
<proteinExistence type="inferred from homology"/>
<keyword evidence="3" id="KW-0349">Heme</keyword>
<feature type="domain" description="Heme haloperoxidase family profile" evidence="9">
    <location>
        <begin position="76"/>
        <end position="317"/>
    </location>
</feature>
<dbReference type="OrthoDB" id="407298at2759"/>
<dbReference type="Proteomes" id="UP000016931">
    <property type="component" value="Unassembled WGS sequence"/>
</dbReference>
<dbReference type="PANTHER" id="PTHR33577:SF1">
    <property type="entry name" value="HEME HALOPEROXIDASE FAMILY PROFILE DOMAIN-CONTAINING PROTEIN"/>
    <property type="match status" value="1"/>
</dbReference>
<dbReference type="SUPFAM" id="SSF47571">
    <property type="entry name" value="Cloroperoxidase"/>
    <property type="match status" value="1"/>
</dbReference>
<keyword evidence="8" id="KW-0732">Signal</keyword>
<keyword evidence="11" id="KW-1185">Reference proteome</keyword>
<dbReference type="Pfam" id="PF01328">
    <property type="entry name" value="Peroxidase_2"/>
    <property type="match status" value="1"/>
</dbReference>
<comment type="similarity">
    <text evidence="7">Belongs to the chloroperoxidase family.</text>
</comment>
<evidence type="ECO:0000313" key="11">
    <source>
        <dbReference type="Proteomes" id="UP000016931"/>
    </source>
</evidence>
<keyword evidence="5" id="KW-0560">Oxidoreductase</keyword>
<evidence type="ECO:0000256" key="3">
    <source>
        <dbReference type="ARBA" id="ARBA00022617"/>
    </source>
</evidence>
<dbReference type="OMA" id="YITQASQ"/>
<name>N1QGI1_SPHMS</name>
<protein>
    <submittedName>
        <fullName evidence="10">Cloroperoxidase</fullName>
    </submittedName>
</protein>
<dbReference type="Gene3D" id="1.10.489.10">
    <property type="entry name" value="Chloroperoxidase-like"/>
    <property type="match status" value="1"/>
</dbReference>
<evidence type="ECO:0000256" key="7">
    <source>
        <dbReference type="ARBA" id="ARBA00025795"/>
    </source>
</evidence>
<evidence type="ECO:0000256" key="2">
    <source>
        <dbReference type="ARBA" id="ARBA00022559"/>
    </source>
</evidence>
<dbReference type="InterPro" id="IPR000028">
    <property type="entry name" value="Chloroperoxidase"/>
</dbReference>
<evidence type="ECO:0000256" key="4">
    <source>
        <dbReference type="ARBA" id="ARBA00022723"/>
    </source>
</evidence>
<dbReference type="eggNOG" id="ENOG502S6CG">
    <property type="taxonomic scope" value="Eukaryota"/>
</dbReference>
<gene>
    <name evidence="10" type="ORF">SEPMUDRAFT_119462</name>
</gene>
<keyword evidence="6" id="KW-0408">Iron</keyword>
<organism evidence="10 11">
    <name type="scientific">Sphaerulina musiva (strain SO2202)</name>
    <name type="common">Poplar stem canker fungus</name>
    <name type="synonym">Septoria musiva</name>
    <dbReference type="NCBI Taxonomy" id="692275"/>
    <lineage>
        <taxon>Eukaryota</taxon>
        <taxon>Fungi</taxon>
        <taxon>Dikarya</taxon>
        <taxon>Ascomycota</taxon>
        <taxon>Pezizomycotina</taxon>
        <taxon>Dothideomycetes</taxon>
        <taxon>Dothideomycetidae</taxon>
        <taxon>Mycosphaerellales</taxon>
        <taxon>Mycosphaerellaceae</taxon>
        <taxon>Sphaerulina</taxon>
    </lineage>
</organism>
<dbReference type="GO" id="GO:0004601">
    <property type="term" value="F:peroxidase activity"/>
    <property type="evidence" value="ECO:0007669"/>
    <property type="project" value="UniProtKB-KW"/>
</dbReference>
<reference evidence="10 11" key="1">
    <citation type="journal article" date="2012" name="PLoS Pathog.">
        <title>Diverse lifestyles and strategies of plant pathogenesis encoded in the genomes of eighteen Dothideomycetes fungi.</title>
        <authorList>
            <person name="Ohm R.A."/>
            <person name="Feau N."/>
            <person name="Henrissat B."/>
            <person name="Schoch C.L."/>
            <person name="Horwitz B.A."/>
            <person name="Barry K.W."/>
            <person name="Condon B.J."/>
            <person name="Copeland A.C."/>
            <person name="Dhillon B."/>
            <person name="Glaser F."/>
            <person name="Hesse C.N."/>
            <person name="Kosti I."/>
            <person name="LaButti K."/>
            <person name="Lindquist E.A."/>
            <person name="Lucas S."/>
            <person name="Salamov A.A."/>
            <person name="Bradshaw R.E."/>
            <person name="Ciuffetti L."/>
            <person name="Hamelin R.C."/>
            <person name="Kema G.H.J."/>
            <person name="Lawrence C."/>
            <person name="Scott J.A."/>
            <person name="Spatafora J.W."/>
            <person name="Turgeon B.G."/>
            <person name="de Wit P.J.G.M."/>
            <person name="Zhong S."/>
            <person name="Goodwin S.B."/>
            <person name="Grigoriev I.V."/>
        </authorList>
    </citation>
    <scope>NUCLEOTIDE SEQUENCE [LARGE SCALE GENOMIC DNA]</scope>
    <source>
        <strain evidence="10 11">SO2202</strain>
    </source>
</reference>